<comment type="caution">
    <text evidence="2">The sequence shown here is derived from an EMBL/GenBank/DDBJ whole genome shotgun (WGS) entry which is preliminary data.</text>
</comment>
<gene>
    <name evidence="1" type="ORF">HNQ36_000067</name>
    <name evidence="2" type="ORF">YH63_019000</name>
</gene>
<name>A0A4U6BRV9_9BRAD</name>
<dbReference type="EMBL" id="LBIA02000001">
    <property type="protein sequence ID" value="TKT73340.1"/>
    <property type="molecule type" value="Genomic_DNA"/>
</dbReference>
<sequence length="83" mass="8668">MTDISYYVALPFSEDDEGSVVTGTAEEFQSPSTAIRRAETLSRAAGMVGAVAFTRSGDPMTGDFKDAVVLKAFGSVPTDLSGL</sequence>
<dbReference type="RefSeq" id="WP_046829390.1">
    <property type="nucleotide sequence ID" value="NZ_JACHIJ010000001.1"/>
</dbReference>
<accession>A0A4U6BRV9</accession>
<evidence type="ECO:0000313" key="3">
    <source>
        <dbReference type="Proteomes" id="UP000034832"/>
    </source>
</evidence>
<dbReference type="OrthoDB" id="7220707at2"/>
<dbReference type="Proteomes" id="UP000034832">
    <property type="component" value="Unassembled WGS sequence"/>
</dbReference>
<proteinExistence type="predicted"/>
<evidence type="ECO:0000313" key="4">
    <source>
        <dbReference type="Proteomes" id="UP000521227"/>
    </source>
</evidence>
<evidence type="ECO:0000313" key="1">
    <source>
        <dbReference type="EMBL" id="MBB5050119.1"/>
    </source>
</evidence>
<evidence type="ECO:0000313" key="2">
    <source>
        <dbReference type="EMBL" id="TKT73340.1"/>
    </source>
</evidence>
<protein>
    <submittedName>
        <fullName evidence="1">Phage tail tube protein FII</fullName>
    </submittedName>
</protein>
<reference evidence="1 4" key="2">
    <citation type="submission" date="2020-08" db="EMBL/GenBank/DDBJ databases">
        <title>Genomic Encyclopedia of Type Strains, Phase IV (KMG-IV): sequencing the most valuable type-strain genomes for metagenomic binning, comparative biology and taxonomic classification.</title>
        <authorList>
            <person name="Goeker M."/>
        </authorList>
    </citation>
    <scope>NUCLEOTIDE SEQUENCE [LARGE SCALE GENOMIC DNA]</scope>
    <source>
        <strain evidence="1 4">DSM 17498</strain>
    </source>
</reference>
<organism evidence="2 3">
    <name type="scientific">Afipia massiliensis</name>
    <dbReference type="NCBI Taxonomy" id="211460"/>
    <lineage>
        <taxon>Bacteria</taxon>
        <taxon>Pseudomonadati</taxon>
        <taxon>Pseudomonadota</taxon>
        <taxon>Alphaproteobacteria</taxon>
        <taxon>Hyphomicrobiales</taxon>
        <taxon>Nitrobacteraceae</taxon>
        <taxon>Afipia</taxon>
    </lineage>
</organism>
<dbReference type="AlphaFoldDB" id="A0A4U6BRV9"/>
<reference evidence="2 3" key="1">
    <citation type="submission" date="2019-04" db="EMBL/GenBank/DDBJ databases">
        <title>Whole genome sequencing of cave bacteria.</title>
        <authorList>
            <person name="Gan H.M."/>
            <person name="Barton H."/>
            <person name="Savka M.A."/>
        </authorList>
    </citation>
    <scope>NUCLEOTIDE SEQUENCE [LARGE SCALE GENOMIC DNA]</scope>
    <source>
        <strain evidence="2 3">LC387</strain>
    </source>
</reference>
<dbReference type="EMBL" id="JACHIJ010000001">
    <property type="protein sequence ID" value="MBB5050119.1"/>
    <property type="molecule type" value="Genomic_DNA"/>
</dbReference>
<dbReference type="Proteomes" id="UP000521227">
    <property type="component" value="Unassembled WGS sequence"/>
</dbReference>
<keyword evidence="3" id="KW-1185">Reference proteome</keyword>